<dbReference type="PROSITE" id="PS51375">
    <property type="entry name" value="PPR"/>
    <property type="match status" value="2"/>
</dbReference>
<dbReference type="InterPro" id="IPR002885">
    <property type="entry name" value="PPR_rpt"/>
</dbReference>
<dbReference type="Pfam" id="PF13041">
    <property type="entry name" value="PPR_2"/>
    <property type="match status" value="1"/>
</dbReference>
<dbReference type="NCBIfam" id="TIGR00756">
    <property type="entry name" value="PPR"/>
    <property type="match status" value="3"/>
</dbReference>
<dbReference type="Gene3D" id="1.25.40.10">
    <property type="entry name" value="Tetratricopeptide repeat domain"/>
    <property type="match status" value="1"/>
</dbReference>
<gene>
    <name evidence="6" type="ORF">TRITD_2Bv1G245750</name>
</gene>
<dbReference type="InterPro" id="IPR011990">
    <property type="entry name" value="TPR-like_helical_dom_sf"/>
</dbReference>
<evidence type="ECO:0000256" key="2">
    <source>
        <dbReference type="ARBA" id="ARBA00022737"/>
    </source>
</evidence>
<dbReference type="EMBL" id="LT934114">
    <property type="protein sequence ID" value="VAH53590.1"/>
    <property type="molecule type" value="Genomic_DNA"/>
</dbReference>
<evidence type="ECO:0000256" key="1">
    <source>
        <dbReference type="ARBA" id="ARBA00007626"/>
    </source>
</evidence>
<keyword evidence="5" id="KW-0472">Membrane</keyword>
<dbReference type="PANTHER" id="PTHR47939:SF13">
    <property type="entry name" value="OS03G0201400 PROTEIN"/>
    <property type="match status" value="1"/>
</dbReference>
<keyword evidence="7" id="KW-1185">Reference proteome</keyword>
<name>A0A9R1Q3X4_TRITD</name>
<dbReference type="Gramene" id="TRITD2Bv1G245750.4">
    <property type="protein sequence ID" value="TRITD2Bv1G245750.4"/>
    <property type="gene ID" value="TRITD2Bv1G245750"/>
</dbReference>
<evidence type="ECO:0000256" key="3">
    <source>
        <dbReference type="ARBA" id="ARBA00022946"/>
    </source>
</evidence>
<evidence type="ECO:0000256" key="4">
    <source>
        <dbReference type="PROSITE-ProRule" id="PRU00708"/>
    </source>
</evidence>
<sequence length="174" mass="19123">MHHSSYGLCRNNCTDEAIELFKKLRATNVKIDVMTLNIMISAMFKTRRIEEAKDLFATISAIGLVPSVVTYSLMMTNFIKEGLLADADDTFLVMEKAGCAPNSSLLNQVVRVLLEKGAVLKAATYLAKLDAKQLSVEVSTISLIVSLFSGEGKLREHVELLPVKYQPPQSSADN</sequence>
<comment type="similarity">
    <text evidence="1">Belongs to the PPR family. P subfamily.</text>
</comment>
<proteinExistence type="inferred from homology"/>
<dbReference type="Pfam" id="PF01535">
    <property type="entry name" value="PPR"/>
    <property type="match status" value="1"/>
</dbReference>
<evidence type="ECO:0000313" key="7">
    <source>
        <dbReference type="Proteomes" id="UP000324705"/>
    </source>
</evidence>
<protein>
    <submittedName>
        <fullName evidence="6">Uncharacterized protein</fullName>
    </submittedName>
</protein>
<dbReference type="Proteomes" id="UP000324705">
    <property type="component" value="Chromosome 2B"/>
</dbReference>
<evidence type="ECO:0000313" key="6">
    <source>
        <dbReference type="EMBL" id="VAH53590.1"/>
    </source>
</evidence>
<feature type="transmembrane region" description="Helical" evidence="5">
    <location>
        <begin position="55"/>
        <end position="74"/>
    </location>
</feature>
<feature type="repeat" description="PPR" evidence="4">
    <location>
        <begin position="67"/>
        <end position="101"/>
    </location>
</feature>
<reference evidence="6 7" key="1">
    <citation type="submission" date="2017-09" db="EMBL/GenBank/DDBJ databases">
        <authorList>
            <consortium name="International Durum Wheat Genome Sequencing Consortium (IDWGSC)"/>
            <person name="Milanesi L."/>
        </authorList>
    </citation>
    <scope>NUCLEOTIDE SEQUENCE [LARGE SCALE GENOMIC DNA]</scope>
    <source>
        <strain evidence="7">cv. Svevo</strain>
    </source>
</reference>
<accession>A0A9R1Q3X4</accession>
<keyword evidence="3" id="KW-0809">Transit peptide</keyword>
<evidence type="ECO:0000256" key="5">
    <source>
        <dbReference type="SAM" id="Phobius"/>
    </source>
</evidence>
<dbReference type="AlphaFoldDB" id="A0A9R1Q3X4"/>
<organism evidence="6 7">
    <name type="scientific">Triticum turgidum subsp. durum</name>
    <name type="common">Durum wheat</name>
    <name type="synonym">Triticum durum</name>
    <dbReference type="NCBI Taxonomy" id="4567"/>
    <lineage>
        <taxon>Eukaryota</taxon>
        <taxon>Viridiplantae</taxon>
        <taxon>Streptophyta</taxon>
        <taxon>Embryophyta</taxon>
        <taxon>Tracheophyta</taxon>
        <taxon>Spermatophyta</taxon>
        <taxon>Magnoliopsida</taxon>
        <taxon>Liliopsida</taxon>
        <taxon>Poales</taxon>
        <taxon>Poaceae</taxon>
        <taxon>BOP clade</taxon>
        <taxon>Pooideae</taxon>
        <taxon>Triticodae</taxon>
        <taxon>Triticeae</taxon>
        <taxon>Triticinae</taxon>
        <taxon>Triticum</taxon>
    </lineage>
</organism>
<dbReference type="InterPro" id="IPR050667">
    <property type="entry name" value="PPR-containing_protein"/>
</dbReference>
<feature type="repeat" description="PPR" evidence="4">
    <location>
        <begin position="32"/>
        <end position="66"/>
    </location>
</feature>
<keyword evidence="5" id="KW-1133">Transmembrane helix</keyword>
<keyword evidence="2" id="KW-0677">Repeat</keyword>
<keyword evidence="5" id="KW-0812">Transmembrane</keyword>
<dbReference type="PANTHER" id="PTHR47939">
    <property type="entry name" value="MEMBRANE-ASSOCIATED SALT-INDUCIBLE PROTEIN-LIKE"/>
    <property type="match status" value="1"/>
</dbReference>